<evidence type="ECO:0000313" key="9">
    <source>
        <dbReference type="Proteomes" id="UP000281406"/>
    </source>
</evidence>
<keyword evidence="4" id="KW-0010">Activator</keyword>
<sequence>MPGLTARVCVCVCVSHPLPKAVLALCKAVQMSVCPQKGEGVVSCLGHCQRASAHLHISVCQSHNNTWLHKLFLHETTVRLMAGASPTRTHQLLRHRTHNYTTAGKHTHSLTHSHTGQLLLYDGADALCVFVFLSRRRRARESSCHPAGVSSPAAAAAHAAGSPRPTAGRSQAHAGESRGPALAAGLPADTAAPGRRDHHRRLITHTHTHTHTH</sequence>
<dbReference type="GO" id="GO:0005634">
    <property type="term" value="C:nucleus"/>
    <property type="evidence" value="ECO:0007669"/>
    <property type="project" value="UniProtKB-SubCell"/>
</dbReference>
<dbReference type="OrthoDB" id="10605982at2759"/>
<evidence type="ECO:0000256" key="2">
    <source>
        <dbReference type="ARBA" id="ARBA00023015"/>
    </source>
</evidence>
<proteinExistence type="predicted"/>
<evidence type="ECO:0000256" key="5">
    <source>
        <dbReference type="ARBA" id="ARBA00023163"/>
    </source>
</evidence>
<protein>
    <submittedName>
        <fullName evidence="8">Sterol regulatory element-binding protein 2</fullName>
    </submittedName>
</protein>
<dbReference type="PANTHER" id="PTHR46062:SF3">
    <property type="entry name" value="STEROL REGULATORY ELEMENT-BINDING PROTEIN 2"/>
    <property type="match status" value="1"/>
</dbReference>
<dbReference type="Proteomes" id="UP000281406">
    <property type="component" value="Unassembled WGS sequence"/>
</dbReference>
<evidence type="ECO:0000256" key="6">
    <source>
        <dbReference type="ARBA" id="ARBA00023242"/>
    </source>
</evidence>
<feature type="region of interest" description="Disordered" evidence="7">
    <location>
        <begin position="143"/>
        <end position="197"/>
    </location>
</feature>
<dbReference type="GO" id="GO:0010886">
    <property type="term" value="P:positive regulation of cholesterol storage"/>
    <property type="evidence" value="ECO:0007669"/>
    <property type="project" value="TreeGrafter"/>
</dbReference>
<keyword evidence="2" id="KW-0805">Transcription regulation</keyword>
<dbReference type="AlphaFoldDB" id="A0A3N0Z218"/>
<evidence type="ECO:0000256" key="7">
    <source>
        <dbReference type="SAM" id="MobiDB-lite"/>
    </source>
</evidence>
<keyword evidence="9" id="KW-1185">Reference proteome</keyword>
<name>A0A3N0Z218_ANAGA</name>
<dbReference type="GO" id="GO:0000981">
    <property type="term" value="F:DNA-binding transcription factor activity, RNA polymerase II-specific"/>
    <property type="evidence" value="ECO:0007669"/>
    <property type="project" value="TreeGrafter"/>
</dbReference>
<reference evidence="8 9" key="1">
    <citation type="submission" date="2018-10" db="EMBL/GenBank/DDBJ databases">
        <title>Genome assembly for a Yunnan-Guizhou Plateau 3E fish, Anabarilius grahami (Regan), and its evolutionary and genetic applications.</title>
        <authorList>
            <person name="Jiang W."/>
        </authorList>
    </citation>
    <scope>NUCLEOTIDE SEQUENCE [LARGE SCALE GENOMIC DNA]</scope>
    <source>
        <strain evidence="8">AG-KIZ</strain>
        <tissue evidence="8">Muscle</tissue>
    </source>
</reference>
<dbReference type="GO" id="GO:0045944">
    <property type="term" value="P:positive regulation of transcription by RNA polymerase II"/>
    <property type="evidence" value="ECO:0007669"/>
    <property type="project" value="TreeGrafter"/>
</dbReference>
<keyword evidence="6" id="KW-0539">Nucleus</keyword>
<keyword evidence="3" id="KW-0238">DNA-binding</keyword>
<feature type="compositionally biased region" description="Low complexity" evidence="7">
    <location>
        <begin position="145"/>
        <end position="163"/>
    </location>
</feature>
<feature type="compositionally biased region" description="Low complexity" evidence="7">
    <location>
        <begin position="179"/>
        <end position="193"/>
    </location>
</feature>
<comment type="subcellular location">
    <subcellularLocation>
        <location evidence="1">Nucleus</location>
    </subcellularLocation>
</comment>
<accession>A0A3N0Z218</accession>
<comment type="caution">
    <text evidence="8">The sequence shown here is derived from an EMBL/GenBank/DDBJ whole genome shotgun (WGS) entry which is preliminary data.</text>
</comment>
<organism evidence="8 9">
    <name type="scientific">Anabarilius grahami</name>
    <name type="common">Kanglang fish</name>
    <name type="synonym">Barilius grahami</name>
    <dbReference type="NCBI Taxonomy" id="495550"/>
    <lineage>
        <taxon>Eukaryota</taxon>
        <taxon>Metazoa</taxon>
        <taxon>Chordata</taxon>
        <taxon>Craniata</taxon>
        <taxon>Vertebrata</taxon>
        <taxon>Euteleostomi</taxon>
        <taxon>Actinopterygii</taxon>
        <taxon>Neopterygii</taxon>
        <taxon>Teleostei</taxon>
        <taxon>Ostariophysi</taxon>
        <taxon>Cypriniformes</taxon>
        <taxon>Xenocyprididae</taxon>
        <taxon>Xenocypridinae</taxon>
        <taxon>Xenocypridinae incertae sedis</taxon>
        <taxon>Anabarilius</taxon>
    </lineage>
</organism>
<evidence type="ECO:0000256" key="1">
    <source>
        <dbReference type="ARBA" id="ARBA00004123"/>
    </source>
</evidence>
<dbReference type="EMBL" id="RJVU01016772">
    <property type="protein sequence ID" value="ROL52283.1"/>
    <property type="molecule type" value="Genomic_DNA"/>
</dbReference>
<evidence type="ECO:0000256" key="4">
    <source>
        <dbReference type="ARBA" id="ARBA00023159"/>
    </source>
</evidence>
<gene>
    <name evidence="8" type="ORF">DPX16_1899</name>
</gene>
<keyword evidence="5" id="KW-0804">Transcription</keyword>
<dbReference type="PANTHER" id="PTHR46062">
    <property type="entry name" value="STEROL REGULATORY ELEMENT-BINDING PROTEIN"/>
    <property type="match status" value="1"/>
</dbReference>
<dbReference type="GO" id="GO:0000978">
    <property type="term" value="F:RNA polymerase II cis-regulatory region sequence-specific DNA binding"/>
    <property type="evidence" value="ECO:0007669"/>
    <property type="project" value="TreeGrafter"/>
</dbReference>
<evidence type="ECO:0000256" key="3">
    <source>
        <dbReference type="ARBA" id="ARBA00023125"/>
    </source>
</evidence>
<evidence type="ECO:0000313" key="8">
    <source>
        <dbReference type="EMBL" id="ROL52283.1"/>
    </source>
</evidence>